<feature type="transmembrane region" description="Helical" evidence="1">
    <location>
        <begin position="38"/>
        <end position="59"/>
    </location>
</feature>
<dbReference type="Proteomes" id="UP000294832">
    <property type="component" value="Unassembled WGS sequence"/>
</dbReference>
<gene>
    <name evidence="2" type="ORF">EDC91_10331</name>
</gene>
<dbReference type="OrthoDB" id="6266016at2"/>
<evidence type="ECO:0000313" key="2">
    <source>
        <dbReference type="EMBL" id="TCN88852.1"/>
    </source>
</evidence>
<evidence type="ECO:0000313" key="3">
    <source>
        <dbReference type="Proteomes" id="UP000294832"/>
    </source>
</evidence>
<keyword evidence="1" id="KW-0472">Membrane</keyword>
<accession>A0A4V2RSY1</accession>
<name>A0A4V2RSY1_9GAMM</name>
<reference evidence="2 3" key="1">
    <citation type="submission" date="2019-03" db="EMBL/GenBank/DDBJ databases">
        <title>Freshwater and sediment microbial communities from various areas in North America, analyzing microbe dynamics in response to fracking.</title>
        <authorList>
            <person name="Lamendella R."/>
        </authorList>
    </citation>
    <scope>NUCLEOTIDE SEQUENCE [LARGE SCALE GENOMIC DNA]</scope>
    <source>
        <strain evidence="2 3">74A</strain>
    </source>
</reference>
<organism evidence="2 3">
    <name type="scientific">Shewanella fodinae</name>
    <dbReference type="NCBI Taxonomy" id="552357"/>
    <lineage>
        <taxon>Bacteria</taxon>
        <taxon>Pseudomonadati</taxon>
        <taxon>Pseudomonadota</taxon>
        <taxon>Gammaproteobacteria</taxon>
        <taxon>Alteromonadales</taxon>
        <taxon>Shewanellaceae</taxon>
        <taxon>Shewanella</taxon>
    </lineage>
</organism>
<dbReference type="EMBL" id="SLWF01000003">
    <property type="protein sequence ID" value="TCN88852.1"/>
    <property type="molecule type" value="Genomic_DNA"/>
</dbReference>
<proteinExistence type="predicted"/>
<feature type="transmembrane region" description="Helical" evidence="1">
    <location>
        <begin position="71"/>
        <end position="92"/>
    </location>
</feature>
<sequence length="97" mass="10877">MFFPYPEQYRLALPPILTAFMVCWALVGHAIFGDANQFAIAILLLLFPLILGLHVYLIWDAGGLKRLDQAFYGFVHGTLAFVVWTFCIMHLAGNGFA</sequence>
<dbReference type="AlphaFoldDB" id="A0A4V2RSY1"/>
<keyword evidence="3" id="KW-1185">Reference proteome</keyword>
<dbReference type="RefSeq" id="WP_133037802.1">
    <property type="nucleotide sequence ID" value="NZ_SLWF01000003.1"/>
</dbReference>
<protein>
    <submittedName>
        <fullName evidence="2">Uncharacterized protein</fullName>
    </submittedName>
</protein>
<comment type="caution">
    <text evidence="2">The sequence shown here is derived from an EMBL/GenBank/DDBJ whole genome shotgun (WGS) entry which is preliminary data.</text>
</comment>
<evidence type="ECO:0000256" key="1">
    <source>
        <dbReference type="SAM" id="Phobius"/>
    </source>
</evidence>
<keyword evidence="1" id="KW-1133">Transmembrane helix</keyword>
<keyword evidence="1" id="KW-0812">Transmembrane</keyword>
<feature type="transmembrane region" description="Helical" evidence="1">
    <location>
        <begin position="12"/>
        <end position="32"/>
    </location>
</feature>